<dbReference type="InterPro" id="IPR020449">
    <property type="entry name" value="Tscrpt_reg_AraC-type_HTH"/>
</dbReference>
<dbReference type="PROSITE" id="PS01124">
    <property type="entry name" value="HTH_ARAC_FAMILY_2"/>
    <property type="match status" value="1"/>
</dbReference>
<dbReference type="Proteomes" id="UP000524535">
    <property type="component" value="Unassembled WGS sequence"/>
</dbReference>
<keyword evidence="1" id="KW-0805">Transcription regulation</keyword>
<comment type="caution">
    <text evidence="7">The sequence shown here is derived from an EMBL/GenBank/DDBJ whole genome shotgun (WGS) entry which is preliminary data.</text>
</comment>
<accession>A0A7W6V2X9</accession>
<dbReference type="InterPro" id="IPR050204">
    <property type="entry name" value="AraC_XylS_family_regulators"/>
</dbReference>
<evidence type="ECO:0000313" key="5">
    <source>
        <dbReference type="EMBL" id="MBB4349996.1"/>
    </source>
</evidence>
<dbReference type="InterPro" id="IPR009057">
    <property type="entry name" value="Homeodomain-like_sf"/>
</dbReference>
<dbReference type="Gene3D" id="1.10.10.60">
    <property type="entry name" value="Homeodomain-like"/>
    <property type="match status" value="2"/>
</dbReference>
<dbReference type="Proteomes" id="UP000520770">
    <property type="component" value="Unassembled WGS sequence"/>
</dbReference>
<evidence type="ECO:0000256" key="1">
    <source>
        <dbReference type="ARBA" id="ARBA00023015"/>
    </source>
</evidence>
<evidence type="ECO:0000313" key="10">
    <source>
        <dbReference type="Proteomes" id="UP000576087"/>
    </source>
</evidence>
<evidence type="ECO:0000313" key="8">
    <source>
        <dbReference type="Proteomes" id="UP000520770"/>
    </source>
</evidence>
<evidence type="ECO:0000259" key="4">
    <source>
        <dbReference type="PROSITE" id="PS01124"/>
    </source>
</evidence>
<dbReference type="Proteomes" id="UP000576087">
    <property type="component" value="Unassembled WGS sequence"/>
</dbReference>
<keyword evidence="2 7" id="KW-0238">DNA-binding</keyword>
<evidence type="ECO:0000313" key="6">
    <source>
        <dbReference type="EMBL" id="MBB4413175.1"/>
    </source>
</evidence>
<dbReference type="EMBL" id="JACIHM010000005">
    <property type="protein sequence ID" value="MBB4447887.1"/>
    <property type="molecule type" value="Genomic_DNA"/>
</dbReference>
<dbReference type="PROSITE" id="PS00041">
    <property type="entry name" value="HTH_ARAC_FAMILY_1"/>
    <property type="match status" value="1"/>
</dbReference>
<dbReference type="InterPro" id="IPR018060">
    <property type="entry name" value="HTH_AraC"/>
</dbReference>
<evidence type="ECO:0000256" key="3">
    <source>
        <dbReference type="ARBA" id="ARBA00023163"/>
    </source>
</evidence>
<dbReference type="EMBL" id="JACIGW010000004">
    <property type="protein sequence ID" value="MBB4349996.1"/>
    <property type="molecule type" value="Genomic_DNA"/>
</dbReference>
<dbReference type="InterPro" id="IPR018062">
    <property type="entry name" value="HTH_AraC-typ_CS"/>
</dbReference>
<dbReference type="SMART" id="SM00342">
    <property type="entry name" value="HTH_ARAC"/>
    <property type="match status" value="1"/>
</dbReference>
<dbReference type="PRINTS" id="PR00032">
    <property type="entry name" value="HTHARAC"/>
</dbReference>
<dbReference type="PANTHER" id="PTHR46796">
    <property type="entry name" value="HTH-TYPE TRANSCRIPTIONAL ACTIVATOR RHAS-RELATED"/>
    <property type="match status" value="1"/>
</dbReference>
<name>A0A7W6V2X9_9HYPH</name>
<dbReference type="EMBL" id="JACIGY010000005">
    <property type="protein sequence ID" value="MBB4413175.1"/>
    <property type="molecule type" value="Genomic_DNA"/>
</dbReference>
<protein>
    <submittedName>
        <fullName evidence="7">AraC-like DNA-binding protein</fullName>
    </submittedName>
</protein>
<evidence type="ECO:0000256" key="2">
    <source>
        <dbReference type="ARBA" id="ARBA00023125"/>
    </source>
</evidence>
<dbReference type="GO" id="GO:0003700">
    <property type="term" value="F:DNA-binding transcription factor activity"/>
    <property type="evidence" value="ECO:0007669"/>
    <property type="project" value="InterPro"/>
</dbReference>
<keyword evidence="3" id="KW-0804">Transcription</keyword>
<sequence length="303" mass="33660">MLRKSISGSKYSAGQKTDSFGCPFDKLYKDQSLQGADISFFRKGTRENRIEQVVTPASDRGFAIGISTLAGHTRRIFHEHHSTTHAFEENSLYIRNLAEPYRADLIGAFDMLLLEISPASLRKIAEEADFSGVAMLDAETASIDPVLANLVRALIPALERPEEASKLFVDQLATAIGTHLVQRYGGKIQPPLSRSRKLSRAHEALAKNLLLENLDGDISILDVSRACNLSRGYFIRAFRETTGVTPYQWLLNERIMRARELLKGSEAPLSEVAIACGFADQSHFTRVFTNVVGTTPGHWRRNA</sequence>
<feature type="domain" description="HTH araC/xylS-type" evidence="4">
    <location>
        <begin position="204"/>
        <end position="302"/>
    </location>
</feature>
<dbReference type="GO" id="GO:0043565">
    <property type="term" value="F:sequence-specific DNA binding"/>
    <property type="evidence" value="ECO:0007669"/>
    <property type="project" value="InterPro"/>
</dbReference>
<dbReference type="PANTHER" id="PTHR46796:SF14">
    <property type="entry name" value="TRANSCRIPTIONAL REGULATORY PROTEIN"/>
    <property type="match status" value="1"/>
</dbReference>
<evidence type="ECO:0000313" key="9">
    <source>
        <dbReference type="Proteomes" id="UP000524535"/>
    </source>
</evidence>
<keyword evidence="9" id="KW-1185">Reference proteome</keyword>
<organism evidence="7 10">
    <name type="scientific">Aliirhizobium cellulosilyticum</name>
    <dbReference type="NCBI Taxonomy" id="393664"/>
    <lineage>
        <taxon>Bacteria</taxon>
        <taxon>Pseudomonadati</taxon>
        <taxon>Pseudomonadota</taxon>
        <taxon>Alphaproteobacteria</taxon>
        <taxon>Hyphomicrobiales</taxon>
        <taxon>Rhizobiaceae</taxon>
        <taxon>Aliirhizobium</taxon>
    </lineage>
</organism>
<reference evidence="8 9" key="1">
    <citation type="submission" date="2020-08" db="EMBL/GenBank/DDBJ databases">
        <title>Genomic Encyclopedia of Type Strains, Phase IV (KMG-V): Genome sequencing to study the core and pangenomes of soil and plant-associated prokaryotes.</title>
        <authorList>
            <person name="Whitman W."/>
        </authorList>
    </citation>
    <scope>NUCLEOTIDE SEQUENCE [LARGE SCALE GENOMIC DNA]</scope>
    <source>
        <strain evidence="6 9">SEMIA 444</strain>
        <strain evidence="5 8">SEMIA 448</strain>
        <strain evidence="7 10">SEMIA 452</strain>
    </source>
</reference>
<dbReference type="RefSeq" id="WP_210303767.1">
    <property type="nucleotide sequence ID" value="NZ_JACIGW010000004.1"/>
</dbReference>
<evidence type="ECO:0000313" key="7">
    <source>
        <dbReference type="EMBL" id="MBB4447887.1"/>
    </source>
</evidence>
<proteinExistence type="predicted"/>
<dbReference type="Pfam" id="PF12833">
    <property type="entry name" value="HTH_18"/>
    <property type="match status" value="1"/>
</dbReference>
<dbReference type="AlphaFoldDB" id="A0A7W6V2X9"/>
<gene>
    <name evidence="6" type="ORF">GGE31_003701</name>
    <name evidence="5" type="ORF">GGE33_003759</name>
    <name evidence="7" type="ORF">GGE35_003722</name>
</gene>
<dbReference type="SUPFAM" id="SSF46689">
    <property type="entry name" value="Homeodomain-like"/>
    <property type="match status" value="2"/>
</dbReference>